<feature type="transmembrane region" description="Helical" evidence="8">
    <location>
        <begin position="26"/>
        <end position="47"/>
    </location>
</feature>
<keyword evidence="2" id="KW-1003">Cell membrane</keyword>
<organism evidence="10 11">
    <name type="scientific">Salinactinospora qingdaonensis</name>
    <dbReference type="NCBI Taxonomy" id="702744"/>
    <lineage>
        <taxon>Bacteria</taxon>
        <taxon>Bacillati</taxon>
        <taxon>Actinomycetota</taxon>
        <taxon>Actinomycetes</taxon>
        <taxon>Streptosporangiales</taxon>
        <taxon>Nocardiopsidaceae</taxon>
        <taxon>Salinactinospora</taxon>
    </lineage>
</organism>
<comment type="caution">
    <text evidence="10">The sequence shown here is derived from an EMBL/GenBank/DDBJ whole genome shotgun (WGS) entry which is preliminary data.</text>
</comment>
<comment type="subcellular location">
    <subcellularLocation>
        <location evidence="1">Membrane</location>
    </subcellularLocation>
</comment>
<evidence type="ECO:0000313" key="11">
    <source>
        <dbReference type="Proteomes" id="UP001500908"/>
    </source>
</evidence>
<proteinExistence type="predicted"/>
<dbReference type="PANTHER" id="PTHR37820">
    <property type="entry name" value="CELL DIVISION PROTEIN DIVIB"/>
    <property type="match status" value="1"/>
</dbReference>
<evidence type="ECO:0000256" key="3">
    <source>
        <dbReference type="ARBA" id="ARBA00022618"/>
    </source>
</evidence>
<dbReference type="Pfam" id="PF03799">
    <property type="entry name" value="FtsQ_DivIB_C"/>
    <property type="match status" value="1"/>
</dbReference>
<sequence length="247" mass="26277">MQPSATTETHGSDTGGAIVRRHPNPWQVAFVTLLTVGVFAVVTWVLLGSRLLVVREVAVSGVSRIDAPEVVAAVDVATGTPLARVDTSAAAGRVERLRLVESAQVSRGWPATLRVRVTERRPVLSIDVGGGYRLVDHDGVRVADAEQRPQKYPLVQITGEAKGNPAIAATAAVVEGLPPAILGEVATIRATDREQLTLELASGATVLWGDDTHIQSKARALEILLRHHTPEAGRHYDVSTPEVAVVK</sequence>
<keyword evidence="3" id="KW-0132">Cell division</keyword>
<evidence type="ECO:0000313" key="10">
    <source>
        <dbReference type="EMBL" id="GAA3743150.1"/>
    </source>
</evidence>
<dbReference type="Gene3D" id="3.10.20.310">
    <property type="entry name" value="membrane protein fhac"/>
    <property type="match status" value="1"/>
</dbReference>
<dbReference type="Proteomes" id="UP001500908">
    <property type="component" value="Unassembled WGS sequence"/>
</dbReference>
<keyword evidence="11" id="KW-1185">Reference proteome</keyword>
<dbReference type="RefSeq" id="WP_344970847.1">
    <property type="nucleotide sequence ID" value="NZ_BAABDD010000009.1"/>
</dbReference>
<evidence type="ECO:0000256" key="6">
    <source>
        <dbReference type="ARBA" id="ARBA00023136"/>
    </source>
</evidence>
<keyword evidence="5 8" id="KW-1133">Transmembrane helix</keyword>
<evidence type="ECO:0000259" key="9">
    <source>
        <dbReference type="PROSITE" id="PS51779"/>
    </source>
</evidence>
<keyword evidence="7" id="KW-0131">Cell cycle</keyword>
<keyword evidence="4 8" id="KW-0812">Transmembrane</keyword>
<evidence type="ECO:0000256" key="7">
    <source>
        <dbReference type="ARBA" id="ARBA00023306"/>
    </source>
</evidence>
<dbReference type="PROSITE" id="PS51779">
    <property type="entry name" value="POTRA"/>
    <property type="match status" value="1"/>
</dbReference>
<dbReference type="EMBL" id="BAABDD010000009">
    <property type="protein sequence ID" value="GAA3743150.1"/>
    <property type="molecule type" value="Genomic_DNA"/>
</dbReference>
<dbReference type="InterPro" id="IPR050487">
    <property type="entry name" value="FtsQ_DivIB"/>
</dbReference>
<dbReference type="InterPro" id="IPR005548">
    <property type="entry name" value="Cell_div_FtsQ/DivIB_C"/>
</dbReference>
<gene>
    <name evidence="10" type="ORF">GCM10022402_23500</name>
</gene>
<evidence type="ECO:0000256" key="5">
    <source>
        <dbReference type="ARBA" id="ARBA00022989"/>
    </source>
</evidence>
<dbReference type="InterPro" id="IPR034746">
    <property type="entry name" value="POTRA"/>
</dbReference>
<feature type="domain" description="POTRA" evidence="9">
    <location>
        <begin position="52"/>
        <end position="120"/>
    </location>
</feature>
<evidence type="ECO:0000256" key="8">
    <source>
        <dbReference type="SAM" id="Phobius"/>
    </source>
</evidence>
<protein>
    <recommendedName>
        <fullName evidence="9">POTRA domain-containing protein</fullName>
    </recommendedName>
</protein>
<dbReference type="InterPro" id="IPR013685">
    <property type="entry name" value="POTRA_FtsQ_type"/>
</dbReference>
<evidence type="ECO:0000256" key="2">
    <source>
        <dbReference type="ARBA" id="ARBA00022475"/>
    </source>
</evidence>
<dbReference type="PANTHER" id="PTHR37820:SF1">
    <property type="entry name" value="CELL DIVISION PROTEIN FTSQ"/>
    <property type="match status" value="1"/>
</dbReference>
<accession>A0ABP7FLT2</accession>
<name>A0ABP7FLT2_9ACTN</name>
<keyword evidence="6 8" id="KW-0472">Membrane</keyword>
<evidence type="ECO:0000256" key="1">
    <source>
        <dbReference type="ARBA" id="ARBA00004370"/>
    </source>
</evidence>
<evidence type="ECO:0000256" key="4">
    <source>
        <dbReference type="ARBA" id="ARBA00022692"/>
    </source>
</evidence>
<dbReference type="Pfam" id="PF08478">
    <property type="entry name" value="POTRA_1"/>
    <property type="match status" value="1"/>
</dbReference>
<reference evidence="11" key="1">
    <citation type="journal article" date="2019" name="Int. J. Syst. Evol. Microbiol.">
        <title>The Global Catalogue of Microorganisms (GCM) 10K type strain sequencing project: providing services to taxonomists for standard genome sequencing and annotation.</title>
        <authorList>
            <consortium name="The Broad Institute Genomics Platform"/>
            <consortium name="The Broad Institute Genome Sequencing Center for Infectious Disease"/>
            <person name="Wu L."/>
            <person name="Ma J."/>
        </authorList>
    </citation>
    <scope>NUCLEOTIDE SEQUENCE [LARGE SCALE GENOMIC DNA]</scope>
    <source>
        <strain evidence="11">JCM 17137</strain>
    </source>
</reference>